<dbReference type="Pfam" id="PF14223">
    <property type="entry name" value="Retrotran_gag_2"/>
    <property type="match status" value="1"/>
</dbReference>
<gene>
    <name evidence="1" type="ORF">LWI28_001944</name>
</gene>
<evidence type="ECO:0008006" key="3">
    <source>
        <dbReference type="Google" id="ProtNLM"/>
    </source>
</evidence>
<name>A0AAD5NE58_ACENE</name>
<reference evidence="1" key="1">
    <citation type="journal article" date="2022" name="Plant J.">
        <title>Strategies of tolerance reflected in two North American maple genomes.</title>
        <authorList>
            <person name="McEvoy S.L."/>
            <person name="Sezen U.U."/>
            <person name="Trouern-Trend A."/>
            <person name="McMahon S.M."/>
            <person name="Schaberg P.G."/>
            <person name="Yang J."/>
            <person name="Wegrzyn J.L."/>
            <person name="Swenson N.G."/>
        </authorList>
    </citation>
    <scope>NUCLEOTIDE SEQUENCE</scope>
    <source>
        <strain evidence="1">91603</strain>
    </source>
</reference>
<organism evidence="1 2">
    <name type="scientific">Acer negundo</name>
    <name type="common">Box elder</name>
    <dbReference type="NCBI Taxonomy" id="4023"/>
    <lineage>
        <taxon>Eukaryota</taxon>
        <taxon>Viridiplantae</taxon>
        <taxon>Streptophyta</taxon>
        <taxon>Embryophyta</taxon>
        <taxon>Tracheophyta</taxon>
        <taxon>Spermatophyta</taxon>
        <taxon>Magnoliopsida</taxon>
        <taxon>eudicotyledons</taxon>
        <taxon>Gunneridae</taxon>
        <taxon>Pentapetalae</taxon>
        <taxon>rosids</taxon>
        <taxon>malvids</taxon>
        <taxon>Sapindales</taxon>
        <taxon>Sapindaceae</taxon>
        <taxon>Hippocastanoideae</taxon>
        <taxon>Acereae</taxon>
        <taxon>Acer</taxon>
    </lineage>
</organism>
<proteinExistence type="predicted"/>
<accession>A0AAD5NE58</accession>
<dbReference type="Proteomes" id="UP001064489">
    <property type="component" value="Chromosome 11"/>
</dbReference>
<reference evidence="1" key="2">
    <citation type="submission" date="2023-02" db="EMBL/GenBank/DDBJ databases">
        <authorList>
            <person name="Swenson N.G."/>
            <person name="Wegrzyn J.L."/>
            <person name="Mcevoy S.L."/>
        </authorList>
    </citation>
    <scope>NUCLEOTIDE SEQUENCE</scope>
    <source>
        <strain evidence="1">91603</strain>
        <tissue evidence="1">Leaf</tissue>
    </source>
</reference>
<keyword evidence="2" id="KW-1185">Reference proteome</keyword>
<dbReference type="EMBL" id="JAJSOW010000108">
    <property type="protein sequence ID" value="KAI9152836.1"/>
    <property type="molecule type" value="Genomic_DNA"/>
</dbReference>
<evidence type="ECO:0000313" key="2">
    <source>
        <dbReference type="Proteomes" id="UP001064489"/>
    </source>
</evidence>
<dbReference type="AlphaFoldDB" id="A0AAD5NE58"/>
<comment type="caution">
    <text evidence="1">The sequence shown here is derived from an EMBL/GenBank/DDBJ whole genome shotgun (WGS) entry which is preliminary data.</text>
</comment>
<evidence type="ECO:0000313" key="1">
    <source>
        <dbReference type="EMBL" id="KAI9152836.1"/>
    </source>
</evidence>
<protein>
    <recommendedName>
        <fullName evidence="3">Retrovirus-related Pol polyprotein from transposon TNT 1-94</fullName>
    </recommendedName>
</protein>
<sequence length="193" mass="22551">MEEGGNLQDHLSIFQNCVANLLKVDVKYKDDDKALLLLRSLPPSFKHFRTTIMFGKESLKLDEVMEAIQSYVKMDEIPKALKHIVCMLKANRGVGRRVGMINLATEVDQNPKEKRKRTRVTLHVMLLTIRKRIARYGKKGKRRAEKLNGDNYEMWHWKVQLILEEQKALETTNTMVEPPISSTDQYMRDMQTY</sequence>